<organism evidence="1 2">
    <name type="scientific">Hymenobacter canadensis</name>
    <dbReference type="NCBI Taxonomy" id="2999067"/>
    <lineage>
        <taxon>Bacteria</taxon>
        <taxon>Pseudomonadati</taxon>
        <taxon>Bacteroidota</taxon>
        <taxon>Cytophagia</taxon>
        <taxon>Cytophagales</taxon>
        <taxon>Hymenobacteraceae</taxon>
        <taxon>Hymenobacter</taxon>
    </lineage>
</organism>
<proteinExistence type="predicted"/>
<protein>
    <recommendedName>
        <fullName evidence="3">DUF4388 domain-containing protein</fullName>
    </recommendedName>
</protein>
<dbReference type="EMBL" id="CP114767">
    <property type="protein sequence ID" value="WBA43549.1"/>
    <property type="molecule type" value="Genomic_DNA"/>
</dbReference>
<dbReference type="RefSeq" id="WP_269561587.1">
    <property type="nucleotide sequence ID" value="NZ_CP114767.1"/>
</dbReference>
<sequence length="127" mass="14195">MDDLKQLVLNGPLILDELIAWMDGGSVTLKLIDSNGSAFNVEFGQTMLLEKQSYGNTPGSFLLNGKEVPIRSDSENTLLRALRNIHFKDSLPADQQTATRVWIQELIDFVESEEYLRIAALMGRLPS</sequence>
<reference evidence="1 2" key="1">
    <citation type="submission" date="2022-12" db="EMBL/GenBank/DDBJ databases">
        <title>Hymenobacter canadensis sp. nov. isolated from lake water of the Cambridge Bay, Canada.</title>
        <authorList>
            <person name="Kim W.H."/>
            <person name="Lee Y.M."/>
        </authorList>
    </citation>
    <scope>NUCLEOTIDE SEQUENCE [LARGE SCALE GENOMIC DNA]</scope>
    <source>
        <strain evidence="1 2">PAMC 29467</strain>
    </source>
</reference>
<evidence type="ECO:0000313" key="1">
    <source>
        <dbReference type="EMBL" id="WBA43549.1"/>
    </source>
</evidence>
<gene>
    <name evidence="1" type="ORF">O3303_08270</name>
</gene>
<evidence type="ECO:0000313" key="2">
    <source>
        <dbReference type="Proteomes" id="UP001211005"/>
    </source>
</evidence>
<name>A0ABY7LT35_9BACT</name>
<dbReference type="Proteomes" id="UP001211005">
    <property type="component" value="Chromosome"/>
</dbReference>
<evidence type="ECO:0008006" key="3">
    <source>
        <dbReference type="Google" id="ProtNLM"/>
    </source>
</evidence>
<keyword evidence="2" id="KW-1185">Reference proteome</keyword>
<accession>A0ABY7LT35</accession>